<organism evidence="4 5">
    <name type="scientific">Marinicauda algicola</name>
    <dbReference type="NCBI Taxonomy" id="2029849"/>
    <lineage>
        <taxon>Bacteria</taxon>
        <taxon>Pseudomonadati</taxon>
        <taxon>Pseudomonadota</taxon>
        <taxon>Alphaproteobacteria</taxon>
        <taxon>Maricaulales</taxon>
        <taxon>Maricaulaceae</taxon>
        <taxon>Marinicauda</taxon>
    </lineage>
</organism>
<protein>
    <submittedName>
        <fullName evidence="4">Tetratricopeptide repeat protein</fullName>
    </submittedName>
</protein>
<evidence type="ECO:0000313" key="4">
    <source>
        <dbReference type="EMBL" id="TGY88993.1"/>
    </source>
</evidence>
<dbReference type="InterPro" id="IPR051012">
    <property type="entry name" value="CellSynth/LPSAsmb/PSIAsmb"/>
</dbReference>
<keyword evidence="5" id="KW-1185">Reference proteome</keyword>
<feature type="region of interest" description="Disordered" evidence="3">
    <location>
        <begin position="21"/>
        <end position="41"/>
    </location>
</feature>
<dbReference type="PANTHER" id="PTHR45586:SF14">
    <property type="entry name" value="TETRATRICOPEPTIDE TPR_2 REPEAT PROTEIN"/>
    <property type="match status" value="1"/>
</dbReference>
<keyword evidence="1" id="KW-0677">Repeat</keyword>
<dbReference type="SUPFAM" id="SSF48452">
    <property type="entry name" value="TPR-like"/>
    <property type="match status" value="2"/>
</dbReference>
<name>A0A4S2H0S3_9PROT</name>
<dbReference type="EMBL" id="SRXW01000002">
    <property type="protein sequence ID" value="TGY88993.1"/>
    <property type="molecule type" value="Genomic_DNA"/>
</dbReference>
<evidence type="ECO:0000256" key="2">
    <source>
        <dbReference type="ARBA" id="ARBA00022803"/>
    </source>
</evidence>
<proteinExistence type="predicted"/>
<dbReference type="PANTHER" id="PTHR45586">
    <property type="entry name" value="TPR REPEAT-CONTAINING PROTEIN PA4667"/>
    <property type="match status" value="1"/>
</dbReference>
<sequence length="592" mass="64985">MQAQIGSPRCATLRRLTLQHSHDGDTVETGVETGKHMERTERVSPSVLRQARAALVAGEFDEVLVVLSGIAGSYAAHPDAHVYFTRALVAQGRLDEAVDHLRAACAAHPADARLRVELAEACLSRGLGDEALATLERAMDGASEPAVLLKAASSAFRLKRGASAAHYAEEAVRRFPDSAEAHFEYARILARARDWDRAIHHLGKALETETPRLAAELLLAQCLSETGRHDRAEAVLSRVKTTSCTTQQTRAVMKARINVLARAGALSEAADLCRTCIEGERSHAPYHYRLYELERDRGRLREAAEAAKIFCELSIAADTLAGALGAIDTDARCSPAWEETTRLLHQRFPQPDRDFSEWRRRAVWGERATEILRLWWYGRPGRAEEIDRLIESSDLSETLRSAPGGDRGLILVGSHFGPFPAATRAMQKTGLPFRTFGNPQLPLQDADADFQIAIRNNPVPALREMAGVLRSGGILGLVTDLAQGERGVEVEILGGRVELSSLAPRAAFSYRVPTLWVQAYWKGESIEVKSGPLPHPGPGESRGAFVRRWAAAYARHLQGVFLAGPENLRPCAPFWDQWLSTDAVLRTEPVLP</sequence>
<evidence type="ECO:0000256" key="1">
    <source>
        <dbReference type="ARBA" id="ARBA00022737"/>
    </source>
</evidence>
<evidence type="ECO:0000256" key="3">
    <source>
        <dbReference type="SAM" id="MobiDB-lite"/>
    </source>
</evidence>
<dbReference type="Pfam" id="PF14559">
    <property type="entry name" value="TPR_19"/>
    <property type="match status" value="2"/>
</dbReference>
<dbReference type="SMART" id="SM00028">
    <property type="entry name" value="TPR"/>
    <property type="match status" value="3"/>
</dbReference>
<comment type="caution">
    <text evidence="4">The sequence shown here is derived from an EMBL/GenBank/DDBJ whole genome shotgun (WGS) entry which is preliminary data.</text>
</comment>
<keyword evidence="2" id="KW-0802">TPR repeat</keyword>
<dbReference type="Proteomes" id="UP000308054">
    <property type="component" value="Unassembled WGS sequence"/>
</dbReference>
<reference evidence="4 5" key="1">
    <citation type="journal article" date="2017" name="Int. J. Syst. Evol. Microbiol.">
        <title>Marinicauda algicola sp. nov., isolated from a marine red alga Rhodosorus marinus.</title>
        <authorList>
            <person name="Jeong S.E."/>
            <person name="Jeon S.H."/>
            <person name="Chun B.H."/>
            <person name="Kim D.W."/>
            <person name="Jeon C.O."/>
        </authorList>
    </citation>
    <scope>NUCLEOTIDE SEQUENCE [LARGE SCALE GENOMIC DNA]</scope>
    <source>
        <strain evidence="4 5">JCM 31718</strain>
    </source>
</reference>
<accession>A0A4S2H0S3</accession>
<dbReference type="Gene3D" id="1.25.40.10">
    <property type="entry name" value="Tetratricopeptide repeat domain"/>
    <property type="match status" value="1"/>
</dbReference>
<dbReference type="AlphaFoldDB" id="A0A4S2H0S3"/>
<gene>
    <name evidence="4" type="ORF">E5163_07625</name>
</gene>
<dbReference type="InterPro" id="IPR019734">
    <property type="entry name" value="TPR_rpt"/>
</dbReference>
<dbReference type="InterPro" id="IPR011990">
    <property type="entry name" value="TPR-like_helical_dom_sf"/>
</dbReference>
<evidence type="ECO:0000313" key="5">
    <source>
        <dbReference type="Proteomes" id="UP000308054"/>
    </source>
</evidence>